<organism evidence="1 2">
    <name type="scientific">Afipia massiliensis</name>
    <dbReference type="NCBI Taxonomy" id="211460"/>
    <lineage>
        <taxon>Bacteria</taxon>
        <taxon>Pseudomonadati</taxon>
        <taxon>Pseudomonadota</taxon>
        <taxon>Alphaproteobacteria</taxon>
        <taxon>Hyphomicrobiales</taxon>
        <taxon>Nitrobacteraceae</taxon>
        <taxon>Afipia</taxon>
    </lineage>
</organism>
<dbReference type="EMBL" id="LBIA02000001">
    <property type="protein sequence ID" value="TKT70877.1"/>
    <property type="molecule type" value="Genomic_DNA"/>
</dbReference>
<protein>
    <submittedName>
        <fullName evidence="1">Restriction endonuclease</fullName>
    </submittedName>
</protein>
<sequence>MIRRTVLEWRSLRYGGSEDCIPEWAADRIAAVARSSPLGGEGGARILTHGRRDLRVAQVVGVIAAEGCSLEILPKIDFPGEPDAQKTSGRIRKQLIHMLAAVLDMKIASGAVTDLGWQKENLLEILIGLFARKLADLLRQGMPRRYVDCEEDLSALRGQLNITRQFTALVAHPQKLACRFDALSPDIALNQVMKAAISRLARISRSNENQRRLSELAFAYAEIADVPIPALRWHDLILDRTNERWREIVNLARLLLGGRFQTTSDGKGKGFSLLFEMNTLFEEYVSIMLKRALAGTGLSVTSQGGRLYCLEDVESGERRFMTKPDILIKRGSTVEFVIDTKWKRLSAQIDDSKQGVNQSDIYQMMAYGQIYRCPRLVLLYPHHAELHRSEGVTGSHLVSGSDGRIVMATIDVSTSQDMLTRVRALCDVDFQMSSAADIADVELAATV</sequence>
<dbReference type="AlphaFoldDB" id="A0A4U6BL22"/>
<dbReference type="OrthoDB" id="307209at2"/>
<keyword evidence="1" id="KW-0255">Endonuclease</keyword>
<dbReference type="PANTHER" id="PTHR38733">
    <property type="entry name" value="PROTEIN MCRC"/>
    <property type="match status" value="1"/>
</dbReference>
<accession>A0A4U6BL22</accession>
<reference evidence="1" key="1">
    <citation type="submission" date="2019-04" db="EMBL/GenBank/DDBJ databases">
        <title>Whole genome sequencing of cave bacteria.</title>
        <authorList>
            <person name="Gan H.M."/>
            <person name="Barton H."/>
            <person name="Savka M.A."/>
        </authorList>
    </citation>
    <scope>NUCLEOTIDE SEQUENCE [LARGE SCALE GENOMIC DNA]</scope>
    <source>
        <strain evidence="1">LC387</strain>
    </source>
</reference>
<evidence type="ECO:0000313" key="2">
    <source>
        <dbReference type="Proteomes" id="UP000034832"/>
    </source>
</evidence>
<proteinExistence type="predicted"/>
<keyword evidence="1" id="KW-0378">Hydrolase</keyword>
<dbReference type="InterPro" id="IPR019292">
    <property type="entry name" value="McrC"/>
</dbReference>
<keyword evidence="2" id="KW-1185">Reference proteome</keyword>
<name>A0A4U6BL22_9BRAD</name>
<dbReference type="RefSeq" id="WP_083992626.1">
    <property type="nucleotide sequence ID" value="NZ_LBIA02000001.1"/>
</dbReference>
<comment type="caution">
    <text evidence="1">The sequence shown here is derived from an EMBL/GenBank/DDBJ whole genome shotgun (WGS) entry which is preliminary data.</text>
</comment>
<dbReference type="Pfam" id="PF10117">
    <property type="entry name" value="McrBC"/>
    <property type="match status" value="1"/>
</dbReference>
<keyword evidence="1" id="KW-0540">Nuclease</keyword>
<dbReference type="PANTHER" id="PTHR38733:SF1">
    <property type="entry name" value="TYPE IV METHYL-DIRECTED RESTRICTION ENZYME ECOKMCRBC"/>
    <property type="match status" value="1"/>
</dbReference>
<dbReference type="Proteomes" id="UP000034832">
    <property type="component" value="Unassembled WGS sequence"/>
</dbReference>
<gene>
    <name evidence="1" type="ORF">YH63_005320</name>
</gene>
<evidence type="ECO:0000313" key="1">
    <source>
        <dbReference type="EMBL" id="TKT70877.1"/>
    </source>
</evidence>
<dbReference type="GO" id="GO:0004519">
    <property type="term" value="F:endonuclease activity"/>
    <property type="evidence" value="ECO:0007669"/>
    <property type="project" value="UniProtKB-KW"/>
</dbReference>